<evidence type="ECO:0000313" key="6">
    <source>
        <dbReference type="EMBL" id="PPQ28800.1"/>
    </source>
</evidence>
<feature type="transmembrane region" description="Helical" evidence="4">
    <location>
        <begin position="449"/>
        <end position="472"/>
    </location>
</feature>
<dbReference type="PANTHER" id="PTHR30224">
    <property type="entry name" value="ELECTRON TRANSPORT PROTEIN"/>
    <property type="match status" value="1"/>
</dbReference>
<organism evidence="6 7">
    <name type="scientific">Rhodoblastus sphagnicola</name>
    <dbReference type="NCBI Taxonomy" id="333368"/>
    <lineage>
        <taxon>Bacteria</taxon>
        <taxon>Pseudomonadati</taxon>
        <taxon>Pseudomonadota</taxon>
        <taxon>Alphaproteobacteria</taxon>
        <taxon>Hyphomicrobiales</taxon>
        <taxon>Rhodoblastaceae</taxon>
        <taxon>Rhodoblastus</taxon>
    </lineage>
</organism>
<dbReference type="EMBL" id="NHSJ01000103">
    <property type="protein sequence ID" value="PPQ28800.1"/>
    <property type="molecule type" value="Genomic_DNA"/>
</dbReference>
<feature type="transmembrane region" description="Helical" evidence="4">
    <location>
        <begin position="418"/>
        <end position="437"/>
    </location>
</feature>
<protein>
    <recommendedName>
        <fullName evidence="5">4Fe-4S ferredoxin-type domain-containing protein</fullName>
    </recommendedName>
</protein>
<feature type="transmembrane region" description="Helical" evidence="4">
    <location>
        <begin position="124"/>
        <end position="144"/>
    </location>
</feature>
<feature type="domain" description="4Fe-4S ferredoxin-type" evidence="5">
    <location>
        <begin position="164"/>
        <end position="197"/>
    </location>
</feature>
<reference evidence="6 7" key="1">
    <citation type="journal article" date="2018" name="Arch. Microbiol.">
        <title>New insights into the metabolic potential of the phototrophic purple bacterium Rhodopila globiformis DSM 161(T) from its draft genome sequence and evidence for a vanadium-dependent nitrogenase.</title>
        <authorList>
            <person name="Imhoff J.F."/>
            <person name="Rahn T."/>
            <person name="Kunzel S."/>
            <person name="Neulinger S.C."/>
        </authorList>
    </citation>
    <scope>NUCLEOTIDE SEQUENCE [LARGE SCALE GENOMIC DNA]</scope>
    <source>
        <strain evidence="6 7">DSM 16996</strain>
    </source>
</reference>
<comment type="subcellular location">
    <subcellularLocation>
        <location evidence="1">Cell membrane</location>
    </subcellularLocation>
</comment>
<evidence type="ECO:0000259" key="5">
    <source>
        <dbReference type="Pfam" id="PF12801"/>
    </source>
</evidence>
<dbReference type="Proteomes" id="UP000239089">
    <property type="component" value="Unassembled WGS sequence"/>
</dbReference>
<dbReference type="RefSeq" id="WP_104509060.1">
    <property type="nucleotide sequence ID" value="NZ_JACIGC010000003.1"/>
</dbReference>
<keyword evidence="7" id="KW-1185">Reference proteome</keyword>
<gene>
    <name evidence="6" type="ORF">CCR94_17025</name>
</gene>
<dbReference type="PANTHER" id="PTHR30224:SF4">
    <property type="entry name" value="ELECTRON TRANSPORT PROTEIN YCCM-RELATED"/>
    <property type="match status" value="1"/>
</dbReference>
<evidence type="ECO:0000256" key="4">
    <source>
        <dbReference type="SAM" id="Phobius"/>
    </source>
</evidence>
<dbReference type="InterPro" id="IPR017896">
    <property type="entry name" value="4Fe4S_Fe-S-bd"/>
</dbReference>
<evidence type="ECO:0000256" key="2">
    <source>
        <dbReference type="ARBA" id="ARBA00022475"/>
    </source>
</evidence>
<dbReference type="InterPro" id="IPR052378">
    <property type="entry name" value="NosR_regulator"/>
</dbReference>
<name>A0A2S6N2I6_9HYPH</name>
<accession>A0A2S6N2I6</accession>
<feature type="transmembrane region" description="Helical" evidence="4">
    <location>
        <begin position="150"/>
        <end position="172"/>
    </location>
</feature>
<keyword evidence="2" id="KW-1003">Cell membrane</keyword>
<dbReference type="OrthoDB" id="9806398at2"/>
<comment type="caution">
    <text evidence="6">The sequence shown here is derived from an EMBL/GenBank/DDBJ whole genome shotgun (WGS) entry which is preliminary data.</text>
</comment>
<keyword evidence="3 4" id="KW-0472">Membrane</keyword>
<feature type="transmembrane region" description="Helical" evidence="4">
    <location>
        <begin position="383"/>
        <end position="406"/>
    </location>
</feature>
<evidence type="ECO:0000313" key="7">
    <source>
        <dbReference type="Proteomes" id="UP000239089"/>
    </source>
</evidence>
<feature type="transmembrane region" description="Helical" evidence="4">
    <location>
        <begin position="42"/>
        <end position="60"/>
    </location>
</feature>
<feature type="transmembrane region" description="Helical" evidence="4">
    <location>
        <begin position="80"/>
        <end position="103"/>
    </location>
</feature>
<proteinExistence type="predicted"/>
<feature type="domain" description="4Fe-4S ferredoxin-type" evidence="5">
    <location>
        <begin position="79"/>
        <end position="118"/>
    </location>
</feature>
<dbReference type="Pfam" id="PF12801">
    <property type="entry name" value="Fer4_5"/>
    <property type="match status" value="2"/>
</dbReference>
<dbReference type="GO" id="GO:0005886">
    <property type="term" value="C:plasma membrane"/>
    <property type="evidence" value="ECO:0007669"/>
    <property type="project" value="UniProtKB-SubCell"/>
</dbReference>
<evidence type="ECO:0000256" key="3">
    <source>
        <dbReference type="ARBA" id="ARBA00023136"/>
    </source>
</evidence>
<dbReference type="AlphaFoldDB" id="A0A2S6N2I6"/>
<feature type="transmembrane region" description="Helical" evidence="4">
    <location>
        <begin position="276"/>
        <end position="297"/>
    </location>
</feature>
<keyword evidence="4" id="KW-0812">Transmembrane</keyword>
<feature type="transmembrane region" description="Helical" evidence="4">
    <location>
        <begin position="347"/>
        <end position="371"/>
    </location>
</feature>
<sequence length="473" mass="51245">MAIRELQLQPASPPRRGLAARALAALGDALMRNQKLIRRTQWVVVGFYLLLVGVPAFLPLPDATAHVWNNLTMIAQFAFWGLWWPFVLLSMVLVGRAWCGLFCPEGTLSEVVSEHGKGRSLPRWVAWNGWPFVAFILTTVYGQMVSVYQYAAPALLILGGSTVAAMIVGYLWGRNKRVWCRYLCPVSGVFGLLSKLAPLHFNVDRDDWRAHDASGAPTPKMNCAALVPVKIMKGASACHMCGRCSGYKESVSLSFRAPGSEIVHVAGATPRPWETALIVFGLMGVAVGAFHWTASPWYVALKQIAAEKLVDFGAVWMLKPLAPWWILTNYPDQNDTMSLLDGAMLLGYIAGTAAVMGGFVLACLALAARALGPWSGPRLHHLAQCLIPIAGCGVFLGLTALTVTLFKQEGFPLPHVAQIRALLLAGASLWAASLAWRVSGLYAATPRRLAAMAPMLAAIGAGAGAWVLMFWIW</sequence>
<keyword evidence="4" id="KW-1133">Transmembrane helix</keyword>
<evidence type="ECO:0000256" key="1">
    <source>
        <dbReference type="ARBA" id="ARBA00004236"/>
    </source>
</evidence>